<evidence type="ECO:0008006" key="5">
    <source>
        <dbReference type="Google" id="ProtNLM"/>
    </source>
</evidence>
<comment type="caution">
    <text evidence="3">The sequence shown here is derived from an EMBL/GenBank/DDBJ whole genome shotgun (WGS) entry which is preliminary data.</text>
</comment>
<name>A0ABD1KKD0_9TELE</name>
<keyword evidence="4" id="KW-1185">Reference proteome</keyword>
<feature type="coiled-coil region" evidence="1">
    <location>
        <begin position="367"/>
        <end position="408"/>
    </location>
</feature>
<sequence>MAIAAEERNKSGIFWINDTSDDDQAVVYVPGVSRKPGLRQGSGGTGEGKGKAPVGFVHDKGNKRRGSQQSSHSGLSAAGMSSTKMTPSTRSASTKARSPAPSPKPDPEDQPSLAQAAHVKTKPSLRDLCPEDKRRIANLIQELARVSEEKEESVQKLRDEQETFERKILQLEQQNQLILLERESLQQQYRECQELLSLYQQYLAQQQDKLNQSIAQLNHTHSHTKASRSERSSRQSRSAKAATLDSSYLDLPSPRDTPVSRATAAAAPTTQAPSHSLLANHSPGLATPTPTTPPSTLVYSVSNPKPRSAARSRREHRPCPHAPPGPVATTTTTMPQGPEGGAEAEEGCERRGGGWAGVSVVALPAGGEEWEERRRRLVEQKRQLEQERERLQHRLALQEERLSQQLQHTRTLQDGSDAAGLEKPHPNGSLLKQPPEVNGYGEHSNERVSASHLAGTTLRSDVPLYVDPNLKPPKHTCSQETPPLTKKDMATSPAVPPSAPFSPPPAPAVPSCLPHTPHLPRQASPNSSLVELLEIFSPISLVECPRPRAPASTLRPPRHTLLPSAATPRSCLSPQDPEESQILEDIFFIC</sequence>
<evidence type="ECO:0000256" key="1">
    <source>
        <dbReference type="SAM" id="Coils"/>
    </source>
</evidence>
<dbReference type="AlphaFoldDB" id="A0ABD1KKD0"/>
<feature type="region of interest" description="Disordered" evidence="2">
    <location>
        <begin position="219"/>
        <end position="351"/>
    </location>
</feature>
<organism evidence="3 4">
    <name type="scientific">Coilia grayii</name>
    <name type="common">Gray's grenadier anchovy</name>
    <dbReference type="NCBI Taxonomy" id="363190"/>
    <lineage>
        <taxon>Eukaryota</taxon>
        <taxon>Metazoa</taxon>
        <taxon>Chordata</taxon>
        <taxon>Craniata</taxon>
        <taxon>Vertebrata</taxon>
        <taxon>Euteleostomi</taxon>
        <taxon>Actinopterygii</taxon>
        <taxon>Neopterygii</taxon>
        <taxon>Teleostei</taxon>
        <taxon>Clupei</taxon>
        <taxon>Clupeiformes</taxon>
        <taxon>Clupeoidei</taxon>
        <taxon>Engraulidae</taxon>
        <taxon>Coilinae</taxon>
        <taxon>Coilia</taxon>
    </lineage>
</organism>
<protein>
    <recommendedName>
        <fullName evidence="5">Protein hinderin</fullName>
    </recommendedName>
</protein>
<feature type="coiled-coil region" evidence="1">
    <location>
        <begin position="136"/>
        <end position="188"/>
    </location>
</feature>
<dbReference type="Proteomes" id="UP001591681">
    <property type="component" value="Unassembled WGS sequence"/>
</dbReference>
<dbReference type="InterPro" id="IPR032736">
    <property type="entry name" value="Hinderin"/>
</dbReference>
<feature type="compositionally biased region" description="Low complexity" evidence="2">
    <location>
        <begin position="327"/>
        <end position="337"/>
    </location>
</feature>
<feature type="compositionally biased region" description="Polar residues" evidence="2">
    <location>
        <begin position="295"/>
        <end position="305"/>
    </location>
</feature>
<feature type="region of interest" description="Disordered" evidence="2">
    <location>
        <begin position="1"/>
        <end position="20"/>
    </location>
</feature>
<feature type="compositionally biased region" description="Polar residues" evidence="2">
    <location>
        <begin position="67"/>
        <end position="96"/>
    </location>
</feature>
<feature type="region of interest" description="Disordered" evidence="2">
    <location>
        <begin position="27"/>
        <end position="125"/>
    </location>
</feature>
<reference evidence="3 4" key="1">
    <citation type="submission" date="2024-09" db="EMBL/GenBank/DDBJ databases">
        <title>A chromosome-level genome assembly of Gray's grenadier anchovy, Coilia grayii.</title>
        <authorList>
            <person name="Fu Z."/>
        </authorList>
    </citation>
    <scope>NUCLEOTIDE SEQUENCE [LARGE SCALE GENOMIC DNA]</scope>
    <source>
        <strain evidence="3">G4</strain>
        <tissue evidence="3">Muscle</tissue>
    </source>
</reference>
<feature type="region of interest" description="Disordered" evidence="2">
    <location>
        <begin position="408"/>
        <end position="450"/>
    </location>
</feature>
<proteinExistence type="predicted"/>
<keyword evidence="1" id="KW-0175">Coiled coil</keyword>
<feature type="compositionally biased region" description="Low complexity" evidence="2">
    <location>
        <begin position="262"/>
        <end position="273"/>
    </location>
</feature>
<evidence type="ECO:0000256" key="2">
    <source>
        <dbReference type="SAM" id="MobiDB-lite"/>
    </source>
</evidence>
<feature type="region of interest" description="Disordered" evidence="2">
    <location>
        <begin position="464"/>
        <end position="524"/>
    </location>
</feature>
<gene>
    <name evidence="3" type="ORF">ACEWY4_003969</name>
</gene>
<dbReference type="Pfam" id="PF15369">
    <property type="entry name" value="KIAA1328"/>
    <property type="match status" value="1"/>
</dbReference>
<evidence type="ECO:0000313" key="4">
    <source>
        <dbReference type="Proteomes" id="UP001591681"/>
    </source>
</evidence>
<evidence type="ECO:0000313" key="3">
    <source>
        <dbReference type="EMBL" id="KAL2099575.1"/>
    </source>
</evidence>
<dbReference type="PANTHER" id="PTHR28375">
    <property type="entry name" value="PROTEIN HINDERIN"/>
    <property type="match status" value="1"/>
</dbReference>
<feature type="compositionally biased region" description="Basic and acidic residues" evidence="2">
    <location>
        <begin position="1"/>
        <end position="10"/>
    </location>
</feature>
<accession>A0ABD1KKD0</accession>
<dbReference type="EMBL" id="JBHFQA010000004">
    <property type="protein sequence ID" value="KAL2099575.1"/>
    <property type="molecule type" value="Genomic_DNA"/>
</dbReference>
<dbReference type="PANTHER" id="PTHR28375:SF1">
    <property type="entry name" value="PROTEIN HINDERIN"/>
    <property type="match status" value="1"/>
</dbReference>
<feature type="region of interest" description="Disordered" evidence="2">
    <location>
        <begin position="550"/>
        <end position="577"/>
    </location>
</feature>
<feature type="compositionally biased region" description="Pro residues" evidence="2">
    <location>
        <begin position="494"/>
        <end position="508"/>
    </location>
</feature>